<dbReference type="Proteomes" id="UP000265566">
    <property type="component" value="Chromosome 1"/>
</dbReference>
<sequence length="97" mass="10930">MCHFHSFTFVISFSATSLHTQSTFLPPSEFLSLSPSLFSLHYRSSFLFLFFFFFCGHLYSGNHISQVKFTGSDENNDTGKPDGGDGDADGEEEHEFN</sequence>
<proteinExistence type="predicted"/>
<comment type="caution">
    <text evidence="3">The sequence shown here is derived from an EMBL/GenBank/DDBJ whole genome shotgun (WGS) entry which is preliminary data.</text>
</comment>
<dbReference type="Gramene" id="rna5915">
    <property type="protein sequence ID" value="RHN81824.1"/>
    <property type="gene ID" value="gene5915"/>
</dbReference>
<evidence type="ECO:0000313" key="3">
    <source>
        <dbReference type="EMBL" id="RHN81824.1"/>
    </source>
</evidence>
<evidence type="ECO:0008006" key="4">
    <source>
        <dbReference type="Google" id="ProtNLM"/>
    </source>
</evidence>
<feature type="transmembrane region" description="Helical" evidence="2">
    <location>
        <begin position="40"/>
        <end position="59"/>
    </location>
</feature>
<dbReference type="EMBL" id="PSQE01000001">
    <property type="protein sequence ID" value="RHN81824.1"/>
    <property type="molecule type" value="Genomic_DNA"/>
</dbReference>
<reference evidence="3" key="1">
    <citation type="journal article" date="2018" name="Nat. Plants">
        <title>Whole-genome landscape of Medicago truncatula symbiotic genes.</title>
        <authorList>
            <person name="Pecrix Y."/>
            <person name="Gamas P."/>
            <person name="Carrere S."/>
        </authorList>
    </citation>
    <scope>NUCLEOTIDE SEQUENCE</scope>
    <source>
        <tissue evidence="3">Leaves</tissue>
    </source>
</reference>
<organism evidence="3">
    <name type="scientific">Medicago truncatula</name>
    <name type="common">Barrel medic</name>
    <name type="synonym">Medicago tribuloides</name>
    <dbReference type="NCBI Taxonomy" id="3880"/>
    <lineage>
        <taxon>Eukaryota</taxon>
        <taxon>Viridiplantae</taxon>
        <taxon>Streptophyta</taxon>
        <taxon>Embryophyta</taxon>
        <taxon>Tracheophyta</taxon>
        <taxon>Spermatophyta</taxon>
        <taxon>Magnoliopsida</taxon>
        <taxon>eudicotyledons</taxon>
        <taxon>Gunneridae</taxon>
        <taxon>Pentapetalae</taxon>
        <taxon>rosids</taxon>
        <taxon>fabids</taxon>
        <taxon>Fabales</taxon>
        <taxon>Fabaceae</taxon>
        <taxon>Papilionoideae</taxon>
        <taxon>50 kb inversion clade</taxon>
        <taxon>NPAAA clade</taxon>
        <taxon>Hologalegina</taxon>
        <taxon>IRL clade</taxon>
        <taxon>Trifolieae</taxon>
        <taxon>Medicago</taxon>
    </lineage>
</organism>
<gene>
    <name evidence="3" type="ORF">MtrunA17_Chr1g0203291</name>
</gene>
<evidence type="ECO:0000256" key="1">
    <source>
        <dbReference type="SAM" id="MobiDB-lite"/>
    </source>
</evidence>
<protein>
    <recommendedName>
        <fullName evidence="4">Transmembrane protein</fullName>
    </recommendedName>
</protein>
<feature type="compositionally biased region" description="Acidic residues" evidence="1">
    <location>
        <begin position="84"/>
        <end position="97"/>
    </location>
</feature>
<feature type="region of interest" description="Disordered" evidence="1">
    <location>
        <begin position="70"/>
        <end position="97"/>
    </location>
</feature>
<dbReference type="AlphaFoldDB" id="A0A396JWY9"/>
<keyword evidence="2" id="KW-0472">Membrane</keyword>
<keyword evidence="2" id="KW-1133">Transmembrane helix</keyword>
<name>A0A396JWY9_MEDTR</name>
<accession>A0A396JWY9</accession>
<keyword evidence="2" id="KW-0812">Transmembrane</keyword>
<evidence type="ECO:0000256" key="2">
    <source>
        <dbReference type="SAM" id="Phobius"/>
    </source>
</evidence>